<keyword evidence="2 6" id="KW-0812">Transmembrane</keyword>
<feature type="region of interest" description="Disordered" evidence="5">
    <location>
        <begin position="323"/>
        <end position="364"/>
    </location>
</feature>
<organism evidence="7 8">
    <name type="scientific">Luteibacter jiangsuensis</name>
    <dbReference type="NCBI Taxonomy" id="637577"/>
    <lineage>
        <taxon>Bacteria</taxon>
        <taxon>Pseudomonadati</taxon>
        <taxon>Pseudomonadota</taxon>
        <taxon>Gammaproteobacteria</taxon>
        <taxon>Lysobacterales</taxon>
        <taxon>Rhodanobacteraceae</taxon>
        <taxon>Luteibacter</taxon>
    </lineage>
</organism>
<keyword evidence="8" id="KW-1185">Reference proteome</keyword>
<dbReference type="Proteomes" id="UP001237737">
    <property type="component" value="Unassembled WGS sequence"/>
</dbReference>
<evidence type="ECO:0000256" key="2">
    <source>
        <dbReference type="ARBA" id="ARBA00022692"/>
    </source>
</evidence>
<dbReference type="RefSeq" id="WP_430539353.1">
    <property type="nucleotide sequence ID" value="NZ_JAUSSK010000003.1"/>
</dbReference>
<keyword evidence="3 6" id="KW-1133">Transmembrane helix</keyword>
<gene>
    <name evidence="7" type="ORF">J2T07_002520</name>
</gene>
<protein>
    <submittedName>
        <fullName evidence="7">Type IV secretion system protein VirB6</fullName>
    </submittedName>
</protein>
<dbReference type="InterPro" id="IPR007688">
    <property type="entry name" value="Conjugal_tfr_TrbL/VirB6"/>
</dbReference>
<dbReference type="Pfam" id="PF04610">
    <property type="entry name" value="TrbL"/>
    <property type="match status" value="1"/>
</dbReference>
<keyword evidence="4 6" id="KW-0472">Membrane</keyword>
<evidence type="ECO:0000256" key="4">
    <source>
        <dbReference type="ARBA" id="ARBA00023136"/>
    </source>
</evidence>
<evidence type="ECO:0000256" key="6">
    <source>
        <dbReference type="SAM" id="Phobius"/>
    </source>
</evidence>
<comment type="caution">
    <text evidence="7">The sequence shown here is derived from an EMBL/GenBank/DDBJ whole genome shotgun (WGS) entry which is preliminary data.</text>
</comment>
<comment type="subcellular location">
    <subcellularLocation>
        <location evidence="1">Membrane</location>
        <topology evidence="1">Multi-pass membrane protein</topology>
    </subcellularLocation>
</comment>
<feature type="transmembrane region" description="Helical" evidence="6">
    <location>
        <begin position="194"/>
        <end position="212"/>
    </location>
</feature>
<dbReference type="EMBL" id="JAUSSK010000003">
    <property type="protein sequence ID" value="MDQ0010330.1"/>
    <property type="molecule type" value="Genomic_DNA"/>
</dbReference>
<feature type="compositionally biased region" description="Polar residues" evidence="5">
    <location>
        <begin position="348"/>
        <end position="364"/>
    </location>
</feature>
<evidence type="ECO:0000256" key="5">
    <source>
        <dbReference type="SAM" id="MobiDB-lite"/>
    </source>
</evidence>
<sequence length="389" mass="41111">MVDLLGTHFEHSAVAMLSGPLDGATQFVFFQTINNFLRDEIDIMQWKLLSSSATIIGFVAVTVLTVWIMFQGFRIVTGQSRQPMMVLVGDSLKATLVVFIATTAAYSSSSVYWTLSDGMSTVIAQYVTGEKGSPFQHIDNNLAGMEVAMGTIDAIDTGGDQAAQDAKDRDRWFTGIGIAGPSVIAGSMLLLNKIALALFVGFGPIFIMCLLFEPTKQLFSKWLLYGIGTVFSLAVLSVMVTIAMKMMAAVTAAFAAKYLLSMPSMGGAGTTDGINSMALQQGGLGLLLTTMIISAPPMAAAFFQGTLGQFNSYSPFGHIKPEQSGGRGGYGVPGTSSYVPPSSNPNSGMQHVNDSGQNASFGNYSQLTGGGTSFVQGADQIKNKETGYS</sequence>
<feature type="transmembrane region" description="Helical" evidence="6">
    <location>
        <begin position="48"/>
        <end position="70"/>
    </location>
</feature>
<reference evidence="7 8" key="1">
    <citation type="submission" date="2023-07" db="EMBL/GenBank/DDBJ databases">
        <title>Sorghum-associated microbial communities from plants grown in Nebraska, USA.</title>
        <authorList>
            <person name="Schachtman D."/>
        </authorList>
    </citation>
    <scope>NUCLEOTIDE SEQUENCE [LARGE SCALE GENOMIC DNA]</scope>
    <source>
        <strain evidence="7 8">CC60</strain>
    </source>
</reference>
<evidence type="ECO:0000256" key="3">
    <source>
        <dbReference type="ARBA" id="ARBA00022989"/>
    </source>
</evidence>
<feature type="transmembrane region" description="Helical" evidence="6">
    <location>
        <begin position="284"/>
        <end position="303"/>
    </location>
</feature>
<evidence type="ECO:0000313" key="8">
    <source>
        <dbReference type="Proteomes" id="UP001237737"/>
    </source>
</evidence>
<name>A0ABT9T007_9GAMM</name>
<proteinExistence type="predicted"/>
<feature type="transmembrane region" description="Helical" evidence="6">
    <location>
        <begin position="91"/>
        <end position="113"/>
    </location>
</feature>
<evidence type="ECO:0000256" key="1">
    <source>
        <dbReference type="ARBA" id="ARBA00004141"/>
    </source>
</evidence>
<evidence type="ECO:0000313" key="7">
    <source>
        <dbReference type="EMBL" id="MDQ0010330.1"/>
    </source>
</evidence>
<accession>A0ABT9T007</accession>
<feature type="transmembrane region" description="Helical" evidence="6">
    <location>
        <begin position="224"/>
        <end position="255"/>
    </location>
</feature>